<dbReference type="InterPro" id="IPR036378">
    <property type="entry name" value="FAS1_dom_sf"/>
</dbReference>
<dbReference type="Proteomes" id="UP000824596">
    <property type="component" value="Unassembled WGS sequence"/>
</dbReference>
<evidence type="ECO:0000256" key="1">
    <source>
        <dbReference type="SAM" id="SignalP"/>
    </source>
</evidence>
<dbReference type="SMART" id="SM00554">
    <property type="entry name" value="FAS1"/>
    <property type="match status" value="2"/>
</dbReference>
<feature type="chain" id="PRO_5040300489" evidence="1">
    <location>
        <begin position="34"/>
        <end position="425"/>
    </location>
</feature>
<dbReference type="Pfam" id="PF02469">
    <property type="entry name" value="Fasciclin"/>
    <property type="match status" value="2"/>
</dbReference>
<organism evidence="3 4">
    <name type="scientific">Hirsutella rhossiliensis</name>
    <dbReference type="NCBI Taxonomy" id="111463"/>
    <lineage>
        <taxon>Eukaryota</taxon>
        <taxon>Fungi</taxon>
        <taxon>Dikarya</taxon>
        <taxon>Ascomycota</taxon>
        <taxon>Pezizomycotina</taxon>
        <taxon>Sordariomycetes</taxon>
        <taxon>Hypocreomycetidae</taxon>
        <taxon>Hypocreales</taxon>
        <taxon>Ophiocordycipitaceae</taxon>
        <taxon>Hirsutella</taxon>
    </lineage>
</organism>
<reference evidence="3" key="1">
    <citation type="submission" date="2021-09" db="EMBL/GenBank/DDBJ databases">
        <title>A high-quality genome of the endoparasitic fungus Hirsutella rhossiliensis with a comparison of Hirsutella genomes reveals transposable elements contributing to genome size variation.</title>
        <authorList>
            <person name="Lin R."/>
            <person name="Jiao Y."/>
            <person name="Sun X."/>
            <person name="Ling J."/>
            <person name="Xie B."/>
            <person name="Cheng X."/>
        </authorList>
    </citation>
    <scope>NUCLEOTIDE SEQUENCE</scope>
    <source>
        <strain evidence="3">HR02</strain>
    </source>
</reference>
<dbReference type="PROSITE" id="PS50213">
    <property type="entry name" value="FAS1"/>
    <property type="match status" value="2"/>
</dbReference>
<comment type="caution">
    <text evidence="3">The sequence shown here is derived from an EMBL/GenBank/DDBJ whole genome shotgun (WGS) entry which is preliminary data.</text>
</comment>
<feature type="domain" description="FAS1" evidence="2">
    <location>
        <begin position="193"/>
        <end position="328"/>
    </location>
</feature>
<dbReference type="InterPro" id="IPR050904">
    <property type="entry name" value="Adhesion/Biosynth-related"/>
</dbReference>
<keyword evidence="4" id="KW-1185">Reference proteome</keyword>
<dbReference type="InterPro" id="IPR000782">
    <property type="entry name" value="FAS1_domain"/>
</dbReference>
<dbReference type="EMBL" id="JAIZPD010000004">
    <property type="protein sequence ID" value="KAH0963909.1"/>
    <property type="molecule type" value="Genomic_DNA"/>
</dbReference>
<evidence type="ECO:0000313" key="4">
    <source>
        <dbReference type="Proteomes" id="UP000824596"/>
    </source>
</evidence>
<evidence type="ECO:0000313" key="3">
    <source>
        <dbReference type="EMBL" id="KAH0963909.1"/>
    </source>
</evidence>
<proteinExistence type="predicted"/>
<sequence>MLPFKMLPPKMLPPKMLSGLAAGLFLLLPFVAAAGEQQDLGSVLEASQDLSKFYDLLKKYPEILLQLPSYTGVTIIAPTNEAFDRIPYTSLNAAWDPADKAKTVPLLQYHMIRGTLATDDDAALSPGPTRARATLLVDRAYANVSAGQTVLAAKQPAGAVVFTSGLGSRCSVVESDLRFQGGVVHAVDNLLVPPARLAQTARAFGLTSFLGALYAAGLMPAVADRSNVTVFAPQDAAFALVGGGLEKMKTAELARVMSYHIVRGQVLVSSALANGSKLETLAAPSEAGTPRPVTIRQAGNNKYVDSAQIIQPDILIANGVLHVVSSVLSPDAGTAAVPNPDSAIQPPVFPVSRARHPFTSALPCTTNCPVASSDVLEAASTPSTTFFLASSSKGVGAPGAACTAHVAGAAAIGLLGVGAGLAPWL</sequence>
<dbReference type="PANTHER" id="PTHR10900">
    <property type="entry name" value="PERIOSTIN-RELATED"/>
    <property type="match status" value="1"/>
</dbReference>
<evidence type="ECO:0000259" key="2">
    <source>
        <dbReference type="PROSITE" id="PS50213"/>
    </source>
</evidence>
<dbReference type="AlphaFoldDB" id="A0A9P8MZ58"/>
<dbReference type="GO" id="GO:0000329">
    <property type="term" value="C:fungal-type vacuole membrane"/>
    <property type="evidence" value="ECO:0007669"/>
    <property type="project" value="TreeGrafter"/>
</dbReference>
<dbReference type="GO" id="GO:0016236">
    <property type="term" value="P:macroautophagy"/>
    <property type="evidence" value="ECO:0007669"/>
    <property type="project" value="TreeGrafter"/>
</dbReference>
<dbReference type="RefSeq" id="XP_044721422.1">
    <property type="nucleotide sequence ID" value="XM_044862808.1"/>
</dbReference>
<dbReference type="GeneID" id="68353466"/>
<gene>
    <name evidence="3" type="ORF">HRG_04337</name>
</gene>
<name>A0A9P8MZ58_9HYPO</name>
<dbReference type="SUPFAM" id="SSF82153">
    <property type="entry name" value="FAS1 domain"/>
    <property type="match status" value="2"/>
</dbReference>
<dbReference type="Gene3D" id="2.30.180.10">
    <property type="entry name" value="FAS1 domain"/>
    <property type="match status" value="2"/>
</dbReference>
<dbReference type="OrthoDB" id="286301at2759"/>
<dbReference type="PANTHER" id="PTHR10900:SF77">
    <property type="entry name" value="FI19380P1"/>
    <property type="match status" value="1"/>
</dbReference>
<keyword evidence="1" id="KW-0732">Signal</keyword>
<feature type="domain" description="FAS1" evidence="2">
    <location>
        <begin position="37"/>
        <end position="191"/>
    </location>
</feature>
<accession>A0A9P8MZ58</accession>
<protein>
    <submittedName>
        <fullName evidence="3">Fasciclin domain-containing protein</fullName>
    </submittedName>
</protein>
<feature type="signal peptide" evidence="1">
    <location>
        <begin position="1"/>
        <end position="33"/>
    </location>
</feature>